<comment type="similarity">
    <text evidence="2 9">Belongs to the SLC41A transporter family.</text>
</comment>
<dbReference type="SUPFAM" id="SSF161093">
    <property type="entry name" value="MgtE membrane domain-like"/>
    <property type="match status" value="2"/>
</dbReference>
<evidence type="ECO:0000259" key="10">
    <source>
        <dbReference type="Pfam" id="PF01769"/>
    </source>
</evidence>
<name>A0AAE0RJ52_9TELE</name>
<dbReference type="PANTHER" id="PTHR16228">
    <property type="entry name" value="DIVALENT CATION TRANSPORTER SOLUTE CARRIER FAMILY 41"/>
    <property type="match status" value="1"/>
</dbReference>
<feature type="domain" description="SLC41A/MgtE integral membrane" evidence="10">
    <location>
        <begin position="22"/>
        <end position="155"/>
    </location>
</feature>
<evidence type="ECO:0000256" key="3">
    <source>
        <dbReference type="ARBA" id="ARBA00022448"/>
    </source>
</evidence>
<dbReference type="Pfam" id="PF01769">
    <property type="entry name" value="MgtE"/>
    <property type="match status" value="2"/>
</dbReference>
<dbReference type="FunFam" id="1.10.357.20:FF:000001">
    <property type="entry name" value="Solute carrier family 41 member 2"/>
    <property type="match status" value="1"/>
</dbReference>
<dbReference type="AlphaFoldDB" id="A0AAE0RJ52"/>
<organism evidence="11 12">
    <name type="scientific">Hemibagrus guttatus</name>
    <dbReference type="NCBI Taxonomy" id="175788"/>
    <lineage>
        <taxon>Eukaryota</taxon>
        <taxon>Metazoa</taxon>
        <taxon>Chordata</taxon>
        <taxon>Craniata</taxon>
        <taxon>Vertebrata</taxon>
        <taxon>Euteleostomi</taxon>
        <taxon>Actinopterygii</taxon>
        <taxon>Neopterygii</taxon>
        <taxon>Teleostei</taxon>
        <taxon>Ostariophysi</taxon>
        <taxon>Siluriformes</taxon>
        <taxon>Bagridae</taxon>
        <taxon>Hemibagrus</taxon>
    </lineage>
</organism>
<dbReference type="InterPro" id="IPR006667">
    <property type="entry name" value="SLC41_membr_dom"/>
</dbReference>
<gene>
    <name evidence="11" type="ORF">QTP70_022290</name>
</gene>
<comment type="function">
    <text evidence="9">Acts as a magnesium transporter.</text>
</comment>
<dbReference type="EMBL" id="JAUCMX010000001">
    <property type="protein sequence ID" value="KAK3556948.1"/>
    <property type="molecule type" value="Genomic_DNA"/>
</dbReference>
<evidence type="ECO:0000256" key="7">
    <source>
        <dbReference type="ARBA" id="ARBA00023065"/>
    </source>
</evidence>
<evidence type="ECO:0000256" key="8">
    <source>
        <dbReference type="ARBA" id="ARBA00023136"/>
    </source>
</evidence>
<evidence type="ECO:0000313" key="12">
    <source>
        <dbReference type="Proteomes" id="UP001274896"/>
    </source>
</evidence>
<dbReference type="PANTHER" id="PTHR16228:SF22">
    <property type="entry name" value="SOLUTE CARRIER FAMILY 41 MEMBER 3"/>
    <property type="match status" value="1"/>
</dbReference>
<feature type="transmembrane region" description="Helical" evidence="9">
    <location>
        <begin position="320"/>
        <end position="348"/>
    </location>
</feature>
<dbReference type="GO" id="GO:0030001">
    <property type="term" value="P:metal ion transport"/>
    <property type="evidence" value="ECO:0007669"/>
    <property type="project" value="UniProtKB-UniRule"/>
</dbReference>
<comment type="caution">
    <text evidence="11">The sequence shown here is derived from an EMBL/GenBank/DDBJ whole genome shotgun (WGS) entry which is preliminary data.</text>
</comment>
<keyword evidence="7 9" id="KW-0406">Ion transport</keyword>
<dbReference type="InterPro" id="IPR045349">
    <property type="entry name" value="SLC41A1-3"/>
</dbReference>
<dbReference type="GO" id="GO:0005886">
    <property type="term" value="C:plasma membrane"/>
    <property type="evidence" value="ECO:0007669"/>
    <property type="project" value="TreeGrafter"/>
</dbReference>
<dbReference type="FunFam" id="1.10.357.20:FF:000002">
    <property type="entry name" value="Solute carrier family 41, member 2"/>
    <property type="match status" value="1"/>
</dbReference>
<evidence type="ECO:0000256" key="6">
    <source>
        <dbReference type="ARBA" id="ARBA00022989"/>
    </source>
</evidence>
<evidence type="ECO:0000256" key="1">
    <source>
        <dbReference type="ARBA" id="ARBA00004141"/>
    </source>
</evidence>
<feature type="transmembrane region" description="Helical" evidence="9">
    <location>
        <begin position="136"/>
        <end position="161"/>
    </location>
</feature>
<keyword evidence="8 9" id="KW-0472">Membrane</keyword>
<evidence type="ECO:0000256" key="2">
    <source>
        <dbReference type="ARBA" id="ARBA00009749"/>
    </source>
</evidence>
<evidence type="ECO:0000256" key="4">
    <source>
        <dbReference type="ARBA" id="ARBA00022692"/>
    </source>
</evidence>
<feature type="transmembrane region" description="Helical" evidence="9">
    <location>
        <begin position="167"/>
        <end position="188"/>
    </location>
</feature>
<dbReference type="Gene3D" id="1.10.357.20">
    <property type="entry name" value="SLC41 divalent cation transporters, integral membrane domain"/>
    <property type="match status" value="2"/>
</dbReference>
<feature type="transmembrane region" description="Helical" evidence="9">
    <location>
        <begin position="100"/>
        <end position="124"/>
    </location>
</feature>
<feature type="domain" description="SLC41A/MgtE integral membrane" evidence="10">
    <location>
        <begin position="235"/>
        <end position="377"/>
    </location>
</feature>
<feature type="transmembrane region" description="Helical" evidence="9">
    <location>
        <begin position="63"/>
        <end position="88"/>
    </location>
</feature>
<dbReference type="Proteomes" id="UP001274896">
    <property type="component" value="Unassembled WGS sequence"/>
</dbReference>
<reference evidence="11" key="1">
    <citation type="submission" date="2023-06" db="EMBL/GenBank/DDBJ databases">
        <title>Male Hemibagrus guttatus genome.</title>
        <authorList>
            <person name="Bian C."/>
        </authorList>
    </citation>
    <scope>NUCLEOTIDE SEQUENCE</scope>
    <source>
        <strain evidence="11">Male_cb2023</strain>
        <tissue evidence="11">Muscle</tissue>
    </source>
</reference>
<comment type="caution">
    <text evidence="9">Lacks conserved residue(s) required for the propagation of feature annotation.</text>
</comment>
<feature type="transmembrane region" description="Helical" evidence="9">
    <location>
        <begin position="289"/>
        <end position="308"/>
    </location>
</feature>
<keyword evidence="4 9" id="KW-0812">Transmembrane</keyword>
<evidence type="ECO:0000256" key="9">
    <source>
        <dbReference type="RuleBase" id="RU369007"/>
    </source>
</evidence>
<dbReference type="GO" id="GO:0022890">
    <property type="term" value="F:inorganic cation transmembrane transporter activity"/>
    <property type="evidence" value="ECO:0007669"/>
    <property type="project" value="UniProtKB-UniRule"/>
</dbReference>
<evidence type="ECO:0000256" key="5">
    <source>
        <dbReference type="ARBA" id="ARBA00022842"/>
    </source>
</evidence>
<keyword evidence="3 9" id="KW-0813">Transport</keyword>
<dbReference type="GO" id="GO:0008324">
    <property type="term" value="F:monoatomic cation transmembrane transporter activity"/>
    <property type="evidence" value="ECO:0007669"/>
    <property type="project" value="UniProtKB-UniRule"/>
</dbReference>
<keyword evidence="12" id="KW-1185">Reference proteome</keyword>
<accession>A0AAE0RJ52</accession>
<comment type="subcellular location">
    <subcellularLocation>
        <location evidence="1 9">Membrane</location>
        <topology evidence="1 9">Multi-pass membrane protein</topology>
    </subcellularLocation>
</comment>
<dbReference type="InterPro" id="IPR036739">
    <property type="entry name" value="SLC41_membr_dom_sf"/>
</dbReference>
<keyword evidence="6 9" id="KW-1133">Transmembrane helix</keyword>
<keyword evidence="5 9" id="KW-0460">Magnesium</keyword>
<evidence type="ECO:0000313" key="11">
    <source>
        <dbReference type="EMBL" id="KAK3556948.1"/>
    </source>
</evidence>
<proteinExistence type="inferred from homology"/>
<sequence length="382" mass="41091">MIMNTVQHWEMFKGISEVFVLVPALVGLKGNLEMTLASRLSTAANTGELDNPRQRTLMVYTNLALVQVQAIVVGFLAALAAVGLGGLIKGRVDLPQAAVLYVSSVTTAFISALTLGLLMVGVIIASRKLGINPDNVATPIAASLGDLITLSLLAGFGSFFFQFREMWYLLLLICAVFLLLIPVWVIIARRSPPIRKVLKSGWQPVITAMLISSAGGLILDKTVSDPRFEGMAVFTPIINGVGGNLVGIQASRISTYLHCISVPGVTSQHIKTRCPHPGMTFCSSVNSRSARVLLLLVVPGHLLFLYTVQLLQGGHTAMTAAFVCCYLCAALLQVLILLYVADVLVWLIWRRGLDPDNYSIPYLTALGDLLGTGLLALTFRAT</sequence>
<protein>
    <recommendedName>
        <fullName evidence="9">Solute carrier family 41 member</fullName>
    </recommendedName>
</protein>